<dbReference type="SUPFAM" id="SSF52833">
    <property type="entry name" value="Thioredoxin-like"/>
    <property type="match status" value="1"/>
</dbReference>
<gene>
    <name evidence="6" type="ORF">F1644_14565</name>
    <name evidence="5" type="ORF">GGR15_001318</name>
</gene>
<evidence type="ECO:0000259" key="4">
    <source>
        <dbReference type="PROSITE" id="PS51352"/>
    </source>
</evidence>
<accession>A0A7X5YAQ7</accession>
<dbReference type="CDD" id="cd02947">
    <property type="entry name" value="TRX_family"/>
    <property type="match status" value="1"/>
</dbReference>
<dbReference type="GeneID" id="86892538"/>
<dbReference type="EMBL" id="CP043839">
    <property type="protein sequence ID" value="WOF13410.1"/>
    <property type="molecule type" value="Genomic_DNA"/>
</dbReference>
<proteinExistence type="predicted"/>
<dbReference type="PROSITE" id="PS51352">
    <property type="entry name" value="THIOREDOXIN_2"/>
    <property type="match status" value="1"/>
</dbReference>
<dbReference type="InterPro" id="IPR013766">
    <property type="entry name" value="Thioredoxin_domain"/>
</dbReference>
<evidence type="ECO:0000313" key="5">
    <source>
        <dbReference type="EMBL" id="NJC17703.1"/>
    </source>
</evidence>
<feature type="domain" description="Thioredoxin" evidence="4">
    <location>
        <begin position="9"/>
        <end position="137"/>
    </location>
</feature>
<evidence type="ECO:0000256" key="2">
    <source>
        <dbReference type="ARBA" id="ARBA00023284"/>
    </source>
</evidence>
<keyword evidence="8" id="KW-1185">Reference proteome</keyword>
<dbReference type="Pfam" id="PF00085">
    <property type="entry name" value="Thioredoxin"/>
    <property type="match status" value="1"/>
</dbReference>
<evidence type="ECO:0000313" key="8">
    <source>
        <dbReference type="Proteomes" id="UP001302374"/>
    </source>
</evidence>
<dbReference type="Gene3D" id="3.40.30.10">
    <property type="entry name" value="Glutaredoxin"/>
    <property type="match status" value="1"/>
</dbReference>
<reference evidence="5 7" key="2">
    <citation type="submission" date="2020-03" db="EMBL/GenBank/DDBJ databases">
        <title>Genomic Encyclopedia of Type Strains, Phase IV (KMG-IV): sequencing the most valuable type-strain genomes for metagenomic binning, comparative biology and taxonomic classification.</title>
        <authorList>
            <person name="Goeker M."/>
        </authorList>
    </citation>
    <scope>NUCLEOTIDE SEQUENCE [LARGE SCALE GENOMIC DNA]</scope>
    <source>
        <strain evidence="5 7">DSM 105722</strain>
    </source>
</reference>
<dbReference type="PROSITE" id="PS00194">
    <property type="entry name" value="THIOREDOXIN_1"/>
    <property type="match status" value="1"/>
</dbReference>
<keyword evidence="5" id="KW-0413">Isomerase</keyword>
<dbReference type="Proteomes" id="UP000576368">
    <property type="component" value="Unassembled WGS sequence"/>
</dbReference>
<dbReference type="PANTHER" id="PTHR15337">
    <property type="entry name" value="ANTERIOR GRADIENT PROTEIN-RELATED"/>
    <property type="match status" value="1"/>
</dbReference>
<organism evidence="5 7">
    <name type="scientific">Butyricimonas paravirosa</name>
    <dbReference type="NCBI Taxonomy" id="1472417"/>
    <lineage>
        <taxon>Bacteria</taxon>
        <taxon>Pseudomonadati</taxon>
        <taxon>Bacteroidota</taxon>
        <taxon>Bacteroidia</taxon>
        <taxon>Bacteroidales</taxon>
        <taxon>Odoribacteraceae</taxon>
        <taxon>Butyricimonas</taxon>
    </lineage>
</organism>
<keyword evidence="1 3" id="KW-0732">Signal</keyword>
<dbReference type="EMBL" id="JAATLI010000004">
    <property type="protein sequence ID" value="NJC17703.1"/>
    <property type="molecule type" value="Genomic_DNA"/>
</dbReference>
<dbReference type="PANTHER" id="PTHR15337:SF11">
    <property type="entry name" value="THIOREDOXIN DOMAIN-CONTAINING PROTEIN"/>
    <property type="match status" value="1"/>
</dbReference>
<dbReference type="InterPro" id="IPR017937">
    <property type="entry name" value="Thioredoxin_CS"/>
</dbReference>
<feature type="signal peptide" evidence="3">
    <location>
        <begin position="1"/>
        <end position="20"/>
    </location>
</feature>
<feature type="chain" id="PRO_5031357442" evidence="3">
    <location>
        <begin position="21"/>
        <end position="361"/>
    </location>
</feature>
<sequence>MMRKILILCLIVCSLSRLEAQEQGVQFQELTFQEALNKAKAENKLVFVDCYTSWCGPCKYMLNNVFVLPEVGEFFNEHFVNVKYDMEQGEGRYLNGRFHVRSYPTFLMIRPDGTVQHRIVGSRKTENFMECVKRGAEERTSRYYLEKLYKEGKLGAEQRTLYRKSLEDAGDWDEVKALTGEEFKRLSDQEKCLPKNWYLYDQDEVGPQDERFAYVLAHKADFDKQIGKKVVDKRLYDNYYGLLTGLKSNAQVDDLFAFLSKQLETVDFIGKEGILLSLHFVKAQNSQNIDDMLCLLEKDVQNLPHAFLWKAPFLDFIIEKGSEEQIVRYVALEERVINALDNDKMKNITKEFFAKYRSKLN</sequence>
<evidence type="ECO:0000313" key="6">
    <source>
        <dbReference type="EMBL" id="WOF13410.1"/>
    </source>
</evidence>
<dbReference type="Proteomes" id="UP001302374">
    <property type="component" value="Chromosome"/>
</dbReference>
<keyword evidence="2" id="KW-0676">Redox-active center</keyword>
<evidence type="ECO:0000256" key="3">
    <source>
        <dbReference type="SAM" id="SignalP"/>
    </source>
</evidence>
<name>A0A7X5YAQ7_9BACT</name>
<dbReference type="InterPro" id="IPR036249">
    <property type="entry name" value="Thioredoxin-like_sf"/>
</dbReference>
<dbReference type="RefSeq" id="WP_118303428.1">
    <property type="nucleotide sequence ID" value="NZ_BMPA01000004.1"/>
</dbReference>
<dbReference type="InterPro" id="IPR051099">
    <property type="entry name" value="AGR/TXD"/>
</dbReference>
<reference evidence="6 8" key="1">
    <citation type="submission" date="2019-09" db="EMBL/GenBank/DDBJ databases">
        <title>Butyricimonas paravirosa DSM 105722 (=214-4 = JCM 18677 = CCUG 65563).</title>
        <authorList>
            <person name="Le Roy T."/>
            <person name="Cani P.D."/>
        </authorList>
    </citation>
    <scope>NUCLEOTIDE SEQUENCE [LARGE SCALE GENOMIC DNA]</scope>
    <source>
        <strain evidence="6 8">DSM 105722</strain>
    </source>
</reference>
<dbReference type="AlphaFoldDB" id="A0A7X5YAQ7"/>
<evidence type="ECO:0000256" key="1">
    <source>
        <dbReference type="ARBA" id="ARBA00022729"/>
    </source>
</evidence>
<protein>
    <submittedName>
        <fullName evidence="5">Thiol-disulfide isomerase/thioredoxin</fullName>
    </submittedName>
    <submittedName>
        <fullName evidence="6">Thioredoxin family protein</fullName>
    </submittedName>
</protein>
<dbReference type="GO" id="GO:0016853">
    <property type="term" value="F:isomerase activity"/>
    <property type="evidence" value="ECO:0007669"/>
    <property type="project" value="UniProtKB-KW"/>
</dbReference>
<evidence type="ECO:0000313" key="7">
    <source>
        <dbReference type="Proteomes" id="UP000576368"/>
    </source>
</evidence>